<evidence type="ECO:0000313" key="3">
    <source>
        <dbReference type="Proteomes" id="UP000782519"/>
    </source>
</evidence>
<evidence type="ECO:0000313" key="2">
    <source>
        <dbReference type="EMBL" id="MBI5130783.1"/>
    </source>
</evidence>
<dbReference type="InterPro" id="IPR050818">
    <property type="entry name" value="KCNH_animal-type"/>
</dbReference>
<dbReference type="InterPro" id="IPR018490">
    <property type="entry name" value="cNMP-bd_dom_sf"/>
</dbReference>
<gene>
    <name evidence="2" type="ORF">HZA66_15180</name>
</gene>
<comment type="caution">
    <text evidence="2">The sequence shown here is derived from an EMBL/GenBank/DDBJ whole genome shotgun (WGS) entry which is preliminary data.</text>
</comment>
<reference evidence="2" key="1">
    <citation type="submission" date="2020-07" db="EMBL/GenBank/DDBJ databases">
        <title>Huge and variable diversity of episymbiotic CPR bacteria and DPANN archaea in groundwater ecosystems.</title>
        <authorList>
            <person name="He C.Y."/>
            <person name="Keren R."/>
            <person name="Whittaker M."/>
            <person name="Farag I.F."/>
            <person name="Doudna J."/>
            <person name="Cate J.H.D."/>
            <person name="Banfield J.F."/>
        </authorList>
    </citation>
    <scope>NUCLEOTIDE SEQUENCE</scope>
    <source>
        <strain evidence="2">NC_groundwater_1818_Pr3_B-0.1um_66_35</strain>
    </source>
</reference>
<dbReference type="PANTHER" id="PTHR10217">
    <property type="entry name" value="VOLTAGE AND LIGAND GATED POTASSIUM CHANNEL"/>
    <property type="match status" value="1"/>
</dbReference>
<dbReference type="EMBL" id="JACRJB010000043">
    <property type="protein sequence ID" value="MBI5130783.1"/>
    <property type="molecule type" value="Genomic_DNA"/>
</dbReference>
<dbReference type="AlphaFoldDB" id="A0A933RYJ0"/>
<dbReference type="SUPFAM" id="SSF51206">
    <property type="entry name" value="cAMP-binding domain-like"/>
    <property type="match status" value="1"/>
</dbReference>
<dbReference type="GO" id="GO:0042391">
    <property type="term" value="P:regulation of membrane potential"/>
    <property type="evidence" value="ECO:0007669"/>
    <property type="project" value="TreeGrafter"/>
</dbReference>
<dbReference type="SMART" id="SM00100">
    <property type="entry name" value="cNMP"/>
    <property type="match status" value="1"/>
</dbReference>
<feature type="domain" description="Cyclic nucleotide-binding" evidence="1">
    <location>
        <begin position="15"/>
        <end position="132"/>
    </location>
</feature>
<proteinExistence type="predicted"/>
<evidence type="ECO:0000259" key="1">
    <source>
        <dbReference type="PROSITE" id="PS50042"/>
    </source>
</evidence>
<sequence>MSIEDDVALLERVPTLRLLGDTSLRMLAIGSDQREFARGDVLFNAGDASDAGYVVQTGSFQVTSAEGGPHELIARPGDLIGELALVLPMPRPSSAVALEYSSVIRIARSLFQRVLESDPAAARRLRDEFASRTSQIASDIMMAGAKLSS</sequence>
<dbReference type="CDD" id="cd00038">
    <property type="entry name" value="CAP_ED"/>
    <property type="match status" value="1"/>
</dbReference>
<dbReference type="Pfam" id="PF00027">
    <property type="entry name" value="cNMP_binding"/>
    <property type="match status" value="1"/>
</dbReference>
<dbReference type="InterPro" id="IPR014710">
    <property type="entry name" value="RmlC-like_jellyroll"/>
</dbReference>
<accession>A0A933RYJ0</accession>
<protein>
    <submittedName>
        <fullName evidence="2">Cyclic nucleotide-binding domain-containing protein</fullName>
    </submittedName>
</protein>
<organism evidence="2 3">
    <name type="scientific">Rhodopseudomonas palustris</name>
    <dbReference type="NCBI Taxonomy" id="1076"/>
    <lineage>
        <taxon>Bacteria</taxon>
        <taxon>Pseudomonadati</taxon>
        <taxon>Pseudomonadota</taxon>
        <taxon>Alphaproteobacteria</taxon>
        <taxon>Hyphomicrobiales</taxon>
        <taxon>Nitrobacteraceae</taxon>
        <taxon>Rhodopseudomonas</taxon>
    </lineage>
</organism>
<dbReference type="GO" id="GO:0005249">
    <property type="term" value="F:voltage-gated potassium channel activity"/>
    <property type="evidence" value="ECO:0007669"/>
    <property type="project" value="TreeGrafter"/>
</dbReference>
<dbReference type="PANTHER" id="PTHR10217:SF435">
    <property type="entry name" value="POTASSIUM VOLTAGE-GATED CHANNEL PROTEIN EAG"/>
    <property type="match status" value="1"/>
</dbReference>
<dbReference type="GO" id="GO:0005886">
    <property type="term" value="C:plasma membrane"/>
    <property type="evidence" value="ECO:0007669"/>
    <property type="project" value="TreeGrafter"/>
</dbReference>
<dbReference type="InterPro" id="IPR000595">
    <property type="entry name" value="cNMP-bd_dom"/>
</dbReference>
<name>A0A933RYJ0_RHOPL</name>
<dbReference type="PROSITE" id="PS50042">
    <property type="entry name" value="CNMP_BINDING_3"/>
    <property type="match status" value="1"/>
</dbReference>
<dbReference type="Gene3D" id="2.60.120.10">
    <property type="entry name" value="Jelly Rolls"/>
    <property type="match status" value="1"/>
</dbReference>
<dbReference type="Proteomes" id="UP000782519">
    <property type="component" value="Unassembled WGS sequence"/>
</dbReference>